<reference evidence="1" key="1">
    <citation type="submission" date="2017-08" db="EMBL/GenBank/DDBJ databases">
        <title>Real-time genomic and epidemiological investigation of a multi-institutional outbreak of KPC-producing Enterobacteriaceae reveals complex transmission dynamics and informs management responses.</title>
        <authorList>
            <person name="Kwong J.C."/>
            <person name="Lane C."/>
            <person name="Romanes F."/>
            <person name="Goncalves da Silva A."/>
            <person name="Easton M."/>
            <person name="Cronin K."/>
            <person name="Waters M.J."/>
            <person name="Tomita T."/>
            <person name="Stevens K."/>
            <person name="Schultz M.B."/>
            <person name="Baines S.L."/>
            <person name="Sherry N.L."/>
            <person name="Carter G."/>
            <person name="Mu A."/>
            <person name="Sait M."/>
            <person name="Ballard S.A."/>
            <person name="Seemann T."/>
            <person name="Stinear T.P."/>
            <person name="Howden B.P."/>
        </authorList>
    </citation>
    <scope>NUCLEOTIDE SEQUENCE</scope>
    <source>
        <strain evidence="1">AUSMDU00008141</strain>
    </source>
</reference>
<protein>
    <submittedName>
        <fullName evidence="1">DUF4263 domain-containing protein</fullName>
    </submittedName>
</protein>
<accession>A0ACA8DBB1</accession>
<sequence>MISFIVTKTGLEFHYSAGPLENNEWVWIELKKHSEVTISRVFLFEFSDLICKPSSNEDFESFTFRFKFGIYINNYIKIPARILDIANDLLISKDIALNRKLFIAERYISIFRRLSELLDHTNPIVIGGPDPEAIPWEAYKKLIDKFPNTTELNKYADARVSTMLSQYINGMKDAQYRYETYLKKRSTYYKPQLDLEAIKKLEIQKYILIRDLVKDALHNKKHWTEKEWQDLMVSFILLLFPKYIMVINNVTIHDYYSNKNKKTNRFIDIALIDASGNIDIIEIKKPFDDRILKKNDYRGNSIPTSELSGTIMQAEKYLFHLSKWGVKGEQTLTQKYASSLPSGMSIHISNPKAIIIVGRDKIDGSDMSPNQQLDFEIIKRKYAHMMDIITYDDLLRRLENTITALGG</sequence>
<proteinExistence type="predicted"/>
<evidence type="ECO:0000313" key="1">
    <source>
        <dbReference type="EMBL" id="AST81534.1"/>
    </source>
</evidence>
<name>A0ACA8DBB1_9ENTR</name>
<keyword evidence="2" id="KW-1185">Reference proteome</keyword>
<dbReference type="EMBL" id="CP022695">
    <property type="protein sequence ID" value="AST81534.1"/>
    <property type="molecule type" value="Genomic_DNA"/>
</dbReference>
<gene>
    <name evidence="1" type="ORF">CI104_21780</name>
</gene>
<organism evidence="1 2">
    <name type="scientific">Citrobacter farmeri</name>
    <dbReference type="NCBI Taxonomy" id="67824"/>
    <lineage>
        <taxon>Bacteria</taxon>
        <taxon>Pseudomonadati</taxon>
        <taxon>Pseudomonadota</taxon>
        <taxon>Gammaproteobacteria</taxon>
        <taxon>Enterobacterales</taxon>
        <taxon>Enterobacteriaceae</taxon>
        <taxon>Citrobacter</taxon>
    </lineage>
</organism>
<evidence type="ECO:0000313" key="2">
    <source>
        <dbReference type="Proteomes" id="UP000215286"/>
    </source>
</evidence>
<dbReference type="Proteomes" id="UP000215286">
    <property type="component" value="Chromosome"/>
</dbReference>